<dbReference type="PANTHER" id="PTHR30457">
    <property type="entry name" value="5'-NUCLEOTIDASE SURE"/>
    <property type="match status" value="1"/>
</dbReference>
<protein>
    <recommendedName>
        <fullName evidence="3">5'-nucleotidase</fullName>
        <ecNumber evidence="3">3.1.3.5</ecNumber>
    </recommendedName>
</protein>
<comment type="catalytic activity">
    <reaction evidence="1">
        <text>a ribonucleoside 5'-phosphate + H2O = a ribonucleoside + phosphate</text>
        <dbReference type="Rhea" id="RHEA:12484"/>
        <dbReference type="ChEBI" id="CHEBI:15377"/>
        <dbReference type="ChEBI" id="CHEBI:18254"/>
        <dbReference type="ChEBI" id="CHEBI:43474"/>
        <dbReference type="ChEBI" id="CHEBI:58043"/>
        <dbReference type="EC" id="3.1.3.5"/>
    </reaction>
</comment>
<evidence type="ECO:0000313" key="8">
    <source>
        <dbReference type="Proteomes" id="UP000256913"/>
    </source>
</evidence>
<evidence type="ECO:0000259" key="6">
    <source>
        <dbReference type="Pfam" id="PF01975"/>
    </source>
</evidence>
<evidence type="ECO:0000256" key="5">
    <source>
        <dbReference type="ARBA" id="ARBA00022801"/>
    </source>
</evidence>
<dbReference type="InterPro" id="IPR002828">
    <property type="entry name" value="SurE-like_Pase/nucleotidase"/>
</dbReference>
<dbReference type="AlphaFoldDB" id="A0A3D9ZWI7"/>
<dbReference type="PANTHER" id="PTHR30457:SF0">
    <property type="entry name" value="PHOSPHATASE, PUTATIVE (AFU_ORTHOLOGUE AFUA_4G01070)-RELATED"/>
    <property type="match status" value="1"/>
</dbReference>
<keyword evidence="4" id="KW-0479">Metal-binding</keyword>
<sequence>MRALVTNDDGIDAVGIRVLAAALADRGCDLVVAAPRADSSGTSAALRATEDDGRVLIERHDLDGSTGYAIAGSPAYITLLGLHGAFGPPPDLVFSGINRGANAGRAVLHSGTVGAALTASAAGCRAMAVSLDILSASNATTASGGGVVTLSPADEAARNWASAAATAVDLVDALLAAPAGVVLNVNAPDLPADQLRGVRRATLAAFGQVVMTVVESGEGYVRTALRQSDQDLVPGTDLALLAQGYAAVTPLRALGEATDVRLPGL</sequence>
<reference evidence="7 8" key="1">
    <citation type="submission" date="2018-08" db="EMBL/GenBank/DDBJ databases">
        <title>Sequencing the genomes of 1000 actinobacteria strains.</title>
        <authorList>
            <person name="Klenk H.-P."/>
        </authorList>
    </citation>
    <scope>NUCLEOTIDE SEQUENCE [LARGE SCALE GENOMIC DNA]</scope>
    <source>
        <strain evidence="7 8">DSM 44099</strain>
    </source>
</reference>
<dbReference type="EC" id="3.1.3.5" evidence="3"/>
<keyword evidence="8" id="KW-1185">Reference proteome</keyword>
<dbReference type="EMBL" id="QUMQ01000001">
    <property type="protein sequence ID" value="REG01579.1"/>
    <property type="molecule type" value="Genomic_DNA"/>
</dbReference>
<evidence type="ECO:0000313" key="7">
    <source>
        <dbReference type="EMBL" id="REG01579.1"/>
    </source>
</evidence>
<dbReference type="GO" id="GO:0046872">
    <property type="term" value="F:metal ion binding"/>
    <property type="evidence" value="ECO:0007669"/>
    <property type="project" value="UniProtKB-KW"/>
</dbReference>
<keyword evidence="5" id="KW-0378">Hydrolase</keyword>
<comment type="similarity">
    <text evidence="2">Belongs to the SurE nucleotidase family.</text>
</comment>
<gene>
    <name evidence="7" type="ORF">DFJ67_7664</name>
</gene>
<dbReference type="Gene3D" id="3.40.1210.10">
    <property type="entry name" value="Survival protein SurE-like phosphatase/nucleotidase"/>
    <property type="match status" value="1"/>
</dbReference>
<evidence type="ECO:0000256" key="4">
    <source>
        <dbReference type="ARBA" id="ARBA00022723"/>
    </source>
</evidence>
<dbReference type="InterPro" id="IPR036523">
    <property type="entry name" value="SurE-like_sf"/>
</dbReference>
<accession>A0A3D9ZWI7</accession>
<dbReference type="SUPFAM" id="SSF64167">
    <property type="entry name" value="SurE-like"/>
    <property type="match status" value="1"/>
</dbReference>
<dbReference type="Proteomes" id="UP000256913">
    <property type="component" value="Unassembled WGS sequence"/>
</dbReference>
<comment type="caution">
    <text evidence="7">The sequence shown here is derived from an EMBL/GenBank/DDBJ whole genome shotgun (WGS) entry which is preliminary data.</text>
</comment>
<dbReference type="Pfam" id="PF01975">
    <property type="entry name" value="SurE"/>
    <property type="match status" value="1"/>
</dbReference>
<dbReference type="GO" id="GO:0008253">
    <property type="term" value="F:5'-nucleotidase activity"/>
    <property type="evidence" value="ECO:0007669"/>
    <property type="project" value="UniProtKB-EC"/>
</dbReference>
<evidence type="ECO:0000256" key="3">
    <source>
        <dbReference type="ARBA" id="ARBA00012643"/>
    </source>
</evidence>
<dbReference type="OrthoDB" id="9780815at2"/>
<proteinExistence type="inferred from homology"/>
<feature type="domain" description="Survival protein SurE-like phosphatase/nucleotidase" evidence="6">
    <location>
        <begin position="4"/>
        <end position="203"/>
    </location>
</feature>
<organism evidence="7 8">
    <name type="scientific">Asanoa ferruginea</name>
    <dbReference type="NCBI Taxonomy" id="53367"/>
    <lineage>
        <taxon>Bacteria</taxon>
        <taxon>Bacillati</taxon>
        <taxon>Actinomycetota</taxon>
        <taxon>Actinomycetes</taxon>
        <taxon>Micromonosporales</taxon>
        <taxon>Micromonosporaceae</taxon>
        <taxon>Asanoa</taxon>
    </lineage>
</organism>
<dbReference type="RefSeq" id="WP_116073935.1">
    <property type="nucleotide sequence ID" value="NZ_BONB01000052.1"/>
</dbReference>
<name>A0A3D9ZWI7_9ACTN</name>
<dbReference type="InterPro" id="IPR030048">
    <property type="entry name" value="SurE"/>
</dbReference>
<evidence type="ECO:0000256" key="1">
    <source>
        <dbReference type="ARBA" id="ARBA00000815"/>
    </source>
</evidence>
<evidence type="ECO:0000256" key="2">
    <source>
        <dbReference type="ARBA" id="ARBA00011062"/>
    </source>
</evidence>